<organism evidence="2 3">
    <name type="scientific">Inconstantimicrobium porci</name>
    <dbReference type="NCBI Taxonomy" id="2652291"/>
    <lineage>
        <taxon>Bacteria</taxon>
        <taxon>Bacillati</taxon>
        <taxon>Bacillota</taxon>
        <taxon>Clostridia</taxon>
        <taxon>Eubacteriales</taxon>
        <taxon>Clostridiaceae</taxon>
        <taxon>Inconstantimicrobium</taxon>
    </lineage>
</organism>
<name>A0A7X2N0M9_9CLOT</name>
<dbReference type="EMBL" id="VULX01000034">
    <property type="protein sequence ID" value="MSR92515.1"/>
    <property type="molecule type" value="Genomic_DNA"/>
</dbReference>
<dbReference type="SUPFAM" id="SSF53335">
    <property type="entry name" value="S-adenosyl-L-methionine-dependent methyltransferases"/>
    <property type="match status" value="1"/>
</dbReference>
<comment type="caution">
    <text evidence="2">The sequence shown here is derived from an EMBL/GenBank/DDBJ whole genome shotgun (WGS) entry which is preliminary data.</text>
</comment>
<dbReference type="PANTHER" id="PTHR43861:SF1">
    <property type="entry name" value="TRANS-ACONITATE 2-METHYLTRANSFERASE"/>
    <property type="match status" value="1"/>
</dbReference>
<evidence type="ECO:0000259" key="1">
    <source>
        <dbReference type="Pfam" id="PF13847"/>
    </source>
</evidence>
<reference evidence="2 3" key="1">
    <citation type="submission" date="2019-08" db="EMBL/GenBank/DDBJ databases">
        <title>In-depth cultivation of the pig gut microbiome towards novel bacterial diversity and tailored functional studies.</title>
        <authorList>
            <person name="Wylensek D."/>
            <person name="Hitch T.C.A."/>
            <person name="Clavel T."/>
        </authorList>
    </citation>
    <scope>NUCLEOTIDE SEQUENCE [LARGE SCALE GENOMIC DNA]</scope>
    <source>
        <strain evidence="2 3">WCA-383-APC-5B</strain>
    </source>
</reference>
<dbReference type="Pfam" id="PF13847">
    <property type="entry name" value="Methyltransf_31"/>
    <property type="match status" value="1"/>
</dbReference>
<sequence>MWIGDEKIMNLNYDDVANKWNEVFKNSAQDVPKSPLTGVEVFDKGLSWCCSNADTVLDFGCGSGTMLFLCALNGVKHNIGIDISSEAVRKADIKKVQIKNADFKFITGGIEKLELIESASMDAVILSNTIDNLYPEDAERLMEHVYRILKNKGRVFIKLNPFITEEDIKKYKLKKADGYLLDDGLPLWNNTNDQWSIFFEKRFKIYKYDEIIYKQYNLCNRLYLLEK</sequence>
<evidence type="ECO:0000313" key="2">
    <source>
        <dbReference type="EMBL" id="MSR92515.1"/>
    </source>
</evidence>
<proteinExistence type="predicted"/>
<dbReference type="AlphaFoldDB" id="A0A7X2N0M9"/>
<dbReference type="Gene3D" id="3.40.50.150">
    <property type="entry name" value="Vaccinia Virus protein VP39"/>
    <property type="match status" value="1"/>
</dbReference>
<dbReference type="InterPro" id="IPR025714">
    <property type="entry name" value="Methyltranfer_dom"/>
</dbReference>
<keyword evidence="2" id="KW-0489">Methyltransferase</keyword>
<gene>
    <name evidence="2" type="ORF">FYJ33_14335</name>
</gene>
<dbReference type="PANTHER" id="PTHR43861">
    <property type="entry name" value="TRANS-ACONITATE 2-METHYLTRANSFERASE-RELATED"/>
    <property type="match status" value="1"/>
</dbReference>
<evidence type="ECO:0000313" key="3">
    <source>
        <dbReference type="Proteomes" id="UP000460287"/>
    </source>
</evidence>
<dbReference type="GO" id="GO:0032259">
    <property type="term" value="P:methylation"/>
    <property type="evidence" value="ECO:0007669"/>
    <property type="project" value="UniProtKB-KW"/>
</dbReference>
<dbReference type="InterPro" id="IPR029063">
    <property type="entry name" value="SAM-dependent_MTases_sf"/>
</dbReference>
<accession>A0A7X2N0M9</accession>
<dbReference type="Proteomes" id="UP000460287">
    <property type="component" value="Unassembled WGS sequence"/>
</dbReference>
<dbReference type="GO" id="GO:0008168">
    <property type="term" value="F:methyltransferase activity"/>
    <property type="evidence" value="ECO:0007669"/>
    <property type="project" value="UniProtKB-KW"/>
</dbReference>
<keyword evidence="3" id="KW-1185">Reference proteome</keyword>
<dbReference type="CDD" id="cd02440">
    <property type="entry name" value="AdoMet_MTases"/>
    <property type="match status" value="1"/>
</dbReference>
<keyword evidence="2" id="KW-0808">Transferase</keyword>
<feature type="domain" description="Methyltransferase" evidence="1">
    <location>
        <begin position="53"/>
        <end position="158"/>
    </location>
</feature>
<protein>
    <submittedName>
        <fullName evidence="2">Class I SAM-dependent methyltransferase</fullName>
    </submittedName>
</protein>